<dbReference type="EMBL" id="MU848441">
    <property type="protein sequence ID" value="KAK2632556.1"/>
    <property type="molecule type" value="Genomic_DNA"/>
</dbReference>
<reference evidence="1" key="4">
    <citation type="submission" date="2023-07" db="EMBL/GenBank/DDBJ databases">
        <authorList>
            <person name="Myburg A.A."/>
            <person name="Grattapaglia D."/>
            <person name="Tuskan G.A."/>
            <person name="Hellsten U."/>
            <person name="Hayes R.D."/>
            <person name="Grimwood J."/>
            <person name="Jenkins J."/>
            <person name="Lindquist E."/>
            <person name="Tice H."/>
            <person name="Bauer D."/>
            <person name="Goodstein D.M."/>
            <person name="Dubchak I."/>
            <person name="Poliakov A."/>
            <person name="Mizrachi E."/>
            <person name="Kullan A.R."/>
            <person name="Hussey S.G."/>
            <person name="Pinard D."/>
            <person name="Van D.M."/>
            <person name="Singh P."/>
            <person name="Van J.I."/>
            <person name="Silva-Junior O.B."/>
            <person name="Togawa R.C."/>
            <person name="Pappas M.R."/>
            <person name="Faria D.A."/>
            <person name="Sansaloni C.P."/>
            <person name="Petroli C.D."/>
            <person name="Yang X."/>
            <person name="Ranjan P."/>
            <person name="Tschaplinski T.J."/>
            <person name="Ye C.Y."/>
            <person name="Li T."/>
            <person name="Sterck L."/>
            <person name="Vanneste K."/>
            <person name="Murat F."/>
            <person name="Soler M."/>
            <person name="Clemente H.S."/>
            <person name="Saidi N."/>
            <person name="Cassan-Wang H."/>
            <person name="Dunand C."/>
            <person name="Hefer C.A."/>
            <person name="Bornberg-Bauer E."/>
            <person name="Kersting A.R."/>
            <person name="Vining K."/>
            <person name="Amarasinghe V."/>
            <person name="Ranik M."/>
            <person name="Naithani S."/>
            <person name="Elser J."/>
            <person name="Boyd A.E."/>
            <person name="Liston A."/>
            <person name="Spatafora J.W."/>
            <person name="Dharmwardhana P."/>
            <person name="Raja R."/>
            <person name="Sullivan C."/>
            <person name="Romanel E."/>
            <person name="Alves-Ferreira M."/>
            <person name="Kulheim C."/>
            <person name="Foley W."/>
            <person name="Carocha V."/>
            <person name="Paiva J."/>
            <person name="Kudrna D."/>
            <person name="Brommonschenkel S.H."/>
            <person name="Pasquali G."/>
            <person name="Byrne M."/>
            <person name="Rigault P."/>
            <person name="Tibbits J."/>
            <person name="Spokevicius A."/>
            <person name="Jones R.C."/>
            <person name="Steane D.A."/>
            <person name="Vaillancourt R.E."/>
            <person name="Potts B.M."/>
            <person name="Joubert F."/>
            <person name="Barry K."/>
            <person name="Pappas G.J."/>
            <person name="Strauss S.H."/>
            <person name="Jaiswal P."/>
            <person name="Grima-Pettenati J."/>
            <person name="Salse J."/>
            <person name="Van D.P."/>
            <person name="Rokhsar D.S."/>
            <person name="Schmutz J."/>
        </authorList>
    </citation>
    <scope>NUCLEOTIDE SEQUENCE</scope>
    <source>
        <tissue evidence="1">Leaf extractions</tissue>
    </source>
</reference>
<evidence type="ECO:0000313" key="2">
    <source>
        <dbReference type="EMBL" id="KCW45008.1"/>
    </source>
</evidence>
<protein>
    <submittedName>
        <fullName evidence="2">Uncharacterized protein</fullName>
    </submittedName>
</protein>
<reference evidence="2" key="1">
    <citation type="submission" date="2013-07" db="EMBL/GenBank/DDBJ databases">
        <title>The genome of Eucalyptus grandis.</title>
        <authorList>
            <person name="Schmutz J."/>
            <person name="Hayes R."/>
            <person name="Myburg A."/>
            <person name="Tuskan G."/>
            <person name="Grattapaglia D."/>
            <person name="Rokhsar D.S."/>
        </authorList>
    </citation>
    <scope>NUCLEOTIDE SEQUENCE</scope>
    <source>
        <tissue evidence="2">Leaf extractions</tissue>
    </source>
</reference>
<sequence length="69" mass="7826">MLVEGCAGLLRQANCRDRRSSDIRSTCPSLNNQFYIWNLSISGSSSKGLVRICGHGQRLSKVWCWICRH</sequence>
<reference evidence="1" key="3">
    <citation type="submission" date="2023-04" db="EMBL/GenBank/DDBJ databases">
        <title>WGS assembly of Eucalyptus grandis.</title>
        <authorList>
            <person name="Myburg A."/>
            <person name="Grattapaglia D."/>
            <person name="Tuskan G."/>
            <person name="Hellsten U."/>
            <person name="Hayes R."/>
            <person name="Grimwood J."/>
            <person name="Jenkins J."/>
            <person name="Lindquist E."/>
            <person name="Tice H."/>
            <person name="Bauer D."/>
            <person name="Goodstein D."/>
            <person name="Dubchak I."/>
            <person name="Poliakov A."/>
            <person name="Mizrachi E."/>
            <person name="Kullan A."/>
            <person name="Hussey S."/>
            <person name="Pinard D."/>
            <person name="Van D."/>
            <person name="Singh P."/>
            <person name="Van J."/>
            <person name="Silva-Junior O."/>
            <person name="Togawa R."/>
            <person name="Pappas M."/>
            <person name="Faria D."/>
            <person name="Sansaloni C."/>
            <person name="Petroli C."/>
            <person name="Yang X."/>
            <person name="Ranjan P."/>
            <person name="Tschaplinski T."/>
            <person name="Ye C."/>
            <person name="Li T."/>
            <person name="Sterck L."/>
            <person name="Vanneste K."/>
            <person name="Murat F."/>
            <person name="Soler M."/>
            <person name="Clemente H."/>
            <person name="Saidi N."/>
            <person name="Cassan-Wang H."/>
            <person name="Dunand C."/>
            <person name="Hefer C."/>
            <person name="Bornberg-Bauer E."/>
            <person name="Kersting A."/>
            <person name="Vining K."/>
            <person name="Amarasinghe V."/>
            <person name="Ranik M."/>
            <person name="Naithani S."/>
            <person name="Elser J."/>
            <person name="Boyd A."/>
            <person name="Liston A."/>
            <person name="Spatafora J."/>
            <person name="Dharmwardhana P."/>
            <person name="Raja R."/>
            <person name="Sullivan C."/>
            <person name="Romanel E."/>
            <person name="Alves-Ferreira M."/>
            <person name="Kulheim C."/>
            <person name="Foley W."/>
            <person name="Carocha V."/>
            <person name="Paiva J."/>
            <person name="Kudrna D."/>
            <person name="Brommonschenkel S."/>
            <person name="Pasquali G."/>
            <person name="Byrne M."/>
            <person name="Rigault P."/>
            <person name="Tibbits J."/>
            <person name="Spokevicius A."/>
            <person name="Jones R."/>
            <person name="Steane D."/>
            <person name="Vaillancourt R."/>
            <person name="Potts B."/>
            <person name="Joubert F."/>
            <person name="Barry K."/>
            <person name="Pappas G."/>
            <person name="Strauss S."/>
            <person name="Jaiswal P."/>
            <person name="Grima-Pettenati J."/>
            <person name="Salse J."/>
            <person name="Van D."/>
            <person name="Rokhsar D."/>
            <person name="Schmutz J."/>
        </authorList>
    </citation>
    <scope>NUCLEOTIDE SEQUENCE</scope>
    <source>
        <tissue evidence="1">Leaf extractions</tissue>
    </source>
</reference>
<evidence type="ECO:0000313" key="3">
    <source>
        <dbReference type="Proteomes" id="UP000030711"/>
    </source>
</evidence>
<evidence type="ECO:0000313" key="1">
    <source>
        <dbReference type="EMBL" id="KAK2632556.1"/>
    </source>
</evidence>
<dbReference type="EMBL" id="KK198957">
    <property type="protein sequence ID" value="KCW45008.1"/>
    <property type="molecule type" value="Genomic_DNA"/>
</dbReference>
<gene>
    <name evidence="2" type="ORF">EUGRSUZ_L01397</name>
</gene>
<reference evidence="1" key="2">
    <citation type="journal article" date="2014" name="Nature">
        <title>The genome of Eucalyptus grandis.</title>
        <authorList>
            <person name="Myburg A.A."/>
            <person name="Grattapaglia D."/>
            <person name="Tuskan G.A."/>
            <person name="Hellsten U."/>
            <person name="Hayes R.D."/>
            <person name="Grimwood J."/>
            <person name="Jenkins J."/>
            <person name="Lindquist E."/>
            <person name="Tice H."/>
            <person name="Bauer D."/>
            <person name="Goodstein D.M."/>
            <person name="Dubchak I."/>
            <person name="Poliakov A."/>
            <person name="Mizrachi E."/>
            <person name="Kullan A.R."/>
            <person name="Hussey S.G."/>
            <person name="Pinard D."/>
            <person name="van der Merwe K."/>
            <person name="Singh P."/>
            <person name="van Jaarsveld I."/>
            <person name="Silva-Junior O.B."/>
            <person name="Togawa R.C."/>
            <person name="Pappas M.R."/>
            <person name="Faria D.A."/>
            <person name="Sansaloni C.P."/>
            <person name="Petroli C.D."/>
            <person name="Yang X."/>
            <person name="Ranjan P."/>
            <person name="Tschaplinski T.J."/>
            <person name="Ye C.Y."/>
            <person name="Li T."/>
            <person name="Sterck L."/>
            <person name="Vanneste K."/>
            <person name="Murat F."/>
            <person name="Soler M."/>
            <person name="Clemente H.S."/>
            <person name="Saidi N."/>
            <person name="Cassan-Wang H."/>
            <person name="Dunand C."/>
            <person name="Hefer C.A."/>
            <person name="Bornberg-Bauer E."/>
            <person name="Kersting A.R."/>
            <person name="Vining K."/>
            <person name="Amarasinghe V."/>
            <person name="Ranik M."/>
            <person name="Naithani S."/>
            <person name="Elser J."/>
            <person name="Boyd A.E."/>
            <person name="Liston A."/>
            <person name="Spatafora J.W."/>
            <person name="Dharmwardhana P."/>
            <person name="Raja R."/>
            <person name="Sullivan C."/>
            <person name="Romanel E."/>
            <person name="Alves-Ferreira M."/>
            <person name="Kulheim C."/>
            <person name="Foley W."/>
            <person name="Carocha V."/>
            <person name="Paiva J."/>
            <person name="Kudrna D."/>
            <person name="Brommonschenkel S.H."/>
            <person name="Pasquali G."/>
            <person name="Byrne M."/>
            <person name="Rigault P."/>
            <person name="Tibbits J."/>
            <person name="Spokevicius A."/>
            <person name="Jones R.C."/>
            <person name="Steane D.A."/>
            <person name="Vaillancourt R.E."/>
            <person name="Potts B.M."/>
            <person name="Joubert F."/>
            <person name="Barry K."/>
            <person name="Pappas G.J."/>
            <person name="Strauss S.H."/>
            <person name="Jaiswal P."/>
            <person name="Grima-Pettenati J."/>
            <person name="Salse J."/>
            <person name="Van de Peer Y."/>
            <person name="Rokhsar D.S."/>
            <person name="Schmutz J."/>
        </authorList>
    </citation>
    <scope>NUCLEOTIDE SEQUENCE</scope>
    <source>
        <tissue evidence="1">Leaf extractions</tissue>
    </source>
</reference>
<organism evidence="2">
    <name type="scientific">Eucalyptus grandis</name>
    <name type="common">Flooded gum</name>
    <dbReference type="NCBI Taxonomy" id="71139"/>
    <lineage>
        <taxon>Eukaryota</taxon>
        <taxon>Viridiplantae</taxon>
        <taxon>Streptophyta</taxon>
        <taxon>Embryophyta</taxon>
        <taxon>Tracheophyta</taxon>
        <taxon>Spermatophyta</taxon>
        <taxon>Magnoliopsida</taxon>
        <taxon>eudicotyledons</taxon>
        <taxon>Gunneridae</taxon>
        <taxon>Pentapetalae</taxon>
        <taxon>rosids</taxon>
        <taxon>malvids</taxon>
        <taxon>Myrtales</taxon>
        <taxon>Myrtaceae</taxon>
        <taxon>Myrtoideae</taxon>
        <taxon>Eucalypteae</taxon>
        <taxon>Eucalyptus</taxon>
    </lineage>
</organism>
<dbReference type="Gramene" id="KCW45008">
    <property type="protein sequence ID" value="KCW45008"/>
    <property type="gene ID" value="EUGRSUZ_L01397"/>
</dbReference>
<accession>A0A058ZT87</accession>
<dbReference type="InParanoid" id="A0A058ZT87"/>
<proteinExistence type="predicted"/>
<keyword evidence="3" id="KW-1185">Reference proteome</keyword>
<dbReference type="Proteomes" id="UP000030711">
    <property type="component" value="Unassembled WGS sequence"/>
</dbReference>
<name>A0A058ZT87_EUCGR</name>
<dbReference type="AlphaFoldDB" id="A0A058ZT87"/>